<accession>A0ABW2BZ90</accession>
<feature type="region of interest" description="Disordered" evidence="1">
    <location>
        <begin position="173"/>
        <end position="204"/>
    </location>
</feature>
<dbReference type="InterPro" id="IPR013520">
    <property type="entry name" value="Ribonucl_H"/>
</dbReference>
<protein>
    <submittedName>
        <fullName evidence="3">3'-5' exonuclease</fullName>
    </submittedName>
</protein>
<sequence length="204" mass="22285">MSTNPWTTQRYLVVDVEGNGARPPDLVELAVVSITSGRIGDPTSWLVRPTSPITWQARKVHGITNDQVAALPTFDAVRDAVTSYIADEVVLVGHNVRVDLDVLRRKLPGWQPHAVLDTLRLARTLLPHLSSHKLGVLVEHLDLATDLPEELQPHRATYDALVTARLLTALATREDGTPRQAGEMTQLGGLPQANTAHEAQPGLF</sequence>
<dbReference type="PANTHER" id="PTHR30231">
    <property type="entry name" value="DNA POLYMERASE III SUBUNIT EPSILON"/>
    <property type="match status" value="1"/>
</dbReference>
<comment type="caution">
    <text evidence="3">The sequence shown here is derived from an EMBL/GenBank/DDBJ whole genome shotgun (WGS) entry which is preliminary data.</text>
</comment>
<keyword evidence="3" id="KW-0540">Nuclease</keyword>
<gene>
    <name evidence="3" type="ORF">ACFQGD_08460</name>
</gene>
<dbReference type="InterPro" id="IPR012337">
    <property type="entry name" value="RNaseH-like_sf"/>
</dbReference>
<dbReference type="SMART" id="SM00479">
    <property type="entry name" value="EXOIII"/>
    <property type="match status" value="1"/>
</dbReference>
<name>A0ABW2BZ90_9PSEU</name>
<dbReference type="RefSeq" id="WP_345394772.1">
    <property type="nucleotide sequence ID" value="NZ_BAABLA010000022.1"/>
</dbReference>
<evidence type="ECO:0000259" key="2">
    <source>
        <dbReference type="SMART" id="SM00479"/>
    </source>
</evidence>
<organism evidence="3 4">
    <name type="scientific">Haloechinothrix salitolerans</name>
    <dbReference type="NCBI Taxonomy" id="926830"/>
    <lineage>
        <taxon>Bacteria</taxon>
        <taxon>Bacillati</taxon>
        <taxon>Actinomycetota</taxon>
        <taxon>Actinomycetes</taxon>
        <taxon>Pseudonocardiales</taxon>
        <taxon>Pseudonocardiaceae</taxon>
        <taxon>Haloechinothrix</taxon>
    </lineage>
</organism>
<dbReference type="PANTHER" id="PTHR30231:SF41">
    <property type="entry name" value="DNA POLYMERASE III SUBUNIT EPSILON"/>
    <property type="match status" value="1"/>
</dbReference>
<evidence type="ECO:0000313" key="4">
    <source>
        <dbReference type="Proteomes" id="UP001596337"/>
    </source>
</evidence>
<evidence type="ECO:0000313" key="3">
    <source>
        <dbReference type="EMBL" id="MFC6867179.1"/>
    </source>
</evidence>
<evidence type="ECO:0000256" key="1">
    <source>
        <dbReference type="SAM" id="MobiDB-lite"/>
    </source>
</evidence>
<dbReference type="Gene3D" id="3.30.420.10">
    <property type="entry name" value="Ribonuclease H-like superfamily/Ribonuclease H"/>
    <property type="match status" value="1"/>
</dbReference>
<dbReference type="InterPro" id="IPR036397">
    <property type="entry name" value="RNaseH_sf"/>
</dbReference>
<keyword evidence="3" id="KW-0378">Hydrolase</keyword>
<keyword evidence="4" id="KW-1185">Reference proteome</keyword>
<feature type="domain" description="Exonuclease" evidence="2">
    <location>
        <begin position="10"/>
        <end position="176"/>
    </location>
</feature>
<dbReference type="GO" id="GO:0004527">
    <property type="term" value="F:exonuclease activity"/>
    <property type="evidence" value="ECO:0007669"/>
    <property type="project" value="UniProtKB-KW"/>
</dbReference>
<dbReference type="Proteomes" id="UP001596337">
    <property type="component" value="Unassembled WGS sequence"/>
</dbReference>
<dbReference type="EMBL" id="JBHSXX010000001">
    <property type="protein sequence ID" value="MFC6867179.1"/>
    <property type="molecule type" value="Genomic_DNA"/>
</dbReference>
<reference evidence="4" key="1">
    <citation type="journal article" date="2019" name="Int. J. Syst. Evol. Microbiol.">
        <title>The Global Catalogue of Microorganisms (GCM) 10K type strain sequencing project: providing services to taxonomists for standard genome sequencing and annotation.</title>
        <authorList>
            <consortium name="The Broad Institute Genomics Platform"/>
            <consortium name="The Broad Institute Genome Sequencing Center for Infectious Disease"/>
            <person name="Wu L."/>
            <person name="Ma J."/>
        </authorList>
    </citation>
    <scope>NUCLEOTIDE SEQUENCE [LARGE SCALE GENOMIC DNA]</scope>
    <source>
        <strain evidence="4">KCTC 32255</strain>
    </source>
</reference>
<proteinExistence type="predicted"/>
<dbReference type="Pfam" id="PF00929">
    <property type="entry name" value="RNase_T"/>
    <property type="match status" value="1"/>
</dbReference>
<keyword evidence="3" id="KW-0269">Exonuclease</keyword>
<dbReference type="SUPFAM" id="SSF53098">
    <property type="entry name" value="Ribonuclease H-like"/>
    <property type="match status" value="1"/>
</dbReference>
<dbReference type="CDD" id="cd06127">
    <property type="entry name" value="DEDDh"/>
    <property type="match status" value="1"/>
</dbReference>